<organism evidence="3 4">
    <name type="scientific">Nocardioides turkmenicus</name>
    <dbReference type="NCBI Taxonomy" id="2711220"/>
    <lineage>
        <taxon>Bacteria</taxon>
        <taxon>Bacillati</taxon>
        <taxon>Actinomycetota</taxon>
        <taxon>Actinomycetes</taxon>
        <taxon>Propionibacteriales</taxon>
        <taxon>Nocardioidaceae</taxon>
        <taxon>Nocardioides</taxon>
    </lineage>
</organism>
<dbReference type="PANTHER" id="PTHR43343">
    <property type="entry name" value="PEPTIDASE S12"/>
    <property type="match status" value="1"/>
</dbReference>
<reference evidence="3 4" key="1">
    <citation type="submission" date="2020-02" db="EMBL/GenBank/DDBJ databases">
        <title>Whole-genome analyses of novel actinobacteria.</title>
        <authorList>
            <person name="Sahin N."/>
        </authorList>
    </citation>
    <scope>NUCLEOTIDE SEQUENCE [LARGE SCALE GENOMIC DNA]</scope>
    <source>
        <strain evidence="3 4">KC13</strain>
    </source>
</reference>
<keyword evidence="1 3" id="KW-0645">Protease</keyword>
<dbReference type="PANTHER" id="PTHR43343:SF3">
    <property type="entry name" value="PROTEASE DO-LIKE 8, CHLOROPLASTIC"/>
    <property type="match status" value="1"/>
</dbReference>
<dbReference type="EMBL" id="JAALAA010000022">
    <property type="protein sequence ID" value="NGN95290.1"/>
    <property type="molecule type" value="Genomic_DNA"/>
</dbReference>
<protein>
    <submittedName>
        <fullName evidence="3">Trypsin-like serine protease</fullName>
    </submittedName>
</protein>
<evidence type="ECO:0000313" key="4">
    <source>
        <dbReference type="Proteomes" id="UP000483261"/>
    </source>
</evidence>
<dbReference type="Proteomes" id="UP000483261">
    <property type="component" value="Unassembled WGS sequence"/>
</dbReference>
<dbReference type="Pfam" id="PF13365">
    <property type="entry name" value="Trypsin_2"/>
    <property type="match status" value="1"/>
</dbReference>
<accession>A0A6M1R5H7</accession>
<name>A0A6M1R5H7_9ACTN</name>
<evidence type="ECO:0000256" key="1">
    <source>
        <dbReference type="ARBA" id="ARBA00022670"/>
    </source>
</evidence>
<keyword evidence="2" id="KW-0378">Hydrolase</keyword>
<gene>
    <name evidence="3" type="ORF">G5C66_21445</name>
</gene>
<sequence length="246" mass="23950">MRRPRRTLTLALAAAVLAGAVAGGGVAIGLADRGPVDALTAPAPAPQGSQGAAATNATEAAAQRILPSVVQVRAGRGTGSGVAIDGVGHIVTNAHVVDGSDSVSLVLADGSSTPGRVIGSDERNDIAVIATDPNAVRPATIGQSGNLRIGQPVIAVGSPLGLNGTVTSGIVSSPHRSAGSSPEMIQTDAAINPGNSGGPLVDLDGRVVGINTSIATLGGPSGNIGIGFAVPIDRVRTVAQTLISQG</sequence>
<dbReference type="Gene3D" id="2.40.10.120">
    <property type="match status" value="1"/>
</dbReference>
<dbReference type="AlphaFoldDB" id="A0A6M1R5H7"/>
<comment type="caution">
    <text evidence="3">The sequence shown here is derived from an EMBL/GenBank/DDBJ whole genome shotgun (WGS) entry which is preliminary data.</text>
</comment>
<evidence type="ECO:0000256" key="2">
    <source>
        <dbReference type="ARBA" id="ARBA00022801"/>
    </source>
</evidence>
<dbReference type="InterPro" id="IPR051201">
    <property type="entry name" value="Chloro_Bact_Ser_Proteases"/>
</dbReference>
<evidence type="ECO:0000313" key="3">
    <source>
        <dbReference type="EMBL" id="NGN95290.1"/>
    </source>
</evidence>
<dbReference type="GO" id="GO:0004252">
    <property type="term" value="F:serine-type endopeptidase activity"/>
    <property type="evidence" value="ECO:0007669"/>
    <property type="project" value="InterPro"/>
</dbReference>
<dbReference type="PRINTS" id="PR00834">
    <property type="entry name" value="PROTEASES2C"/>
</dbReference>
<proteinExistence type="predicted"/>
<dbReference type="GO" id="GO:0006508">
    <property type="term" value="P:proteolysis"/>
    <property type="evidence" value="ECO:0007669"/>
    <property type="project" value="UniProtKB-KW"/>
</dbReference>
<keyword evidence="4" id="KW-1185">Reference proteome</keyword>
<dbReference type="SUPFAM" id="SSF50494">
    <property type="entry name" value="Trypsin-like serine proteases"/>
    <property type="match status" value="1"/>
</dbReference>
<dbReference type="InterPro" id="IPR001940">
    <property type="entry name" value="Peptidase_S1C"/>
</dbReference>
<dbReference type="InterPro" id="IPR009003">
    <property type="entry name" value="Peptidase_S1_PA"/>
</dbReference>